<sequence>MMDTLTTMERELLAVVRRMEVERKAQDALSAQKLESLTLQVNDLAGVCETLRKALDAG</sequence>
<proteinExistence type="predicted"/>
<accession>A0A212ITF9</accession>
<protein>
    <submittedName>
        <fullName evidence="1">Uncharacterized protein</fullName>
    </submittedName>
</protein>
<organism evidence="1">
    <name type="scientific">uncultured Alphaproteobacteria bacterium</name>
    <dbReference type="NCBI Taxonomy" id="91750"/>
    <lineage>
        <taxon>Bacteria</taxon>
        <taxon>Pseudomonadati</taxon>
        <taxon>Pseudomonadota</taxon>
        <taxon>Alphaproteobacteria</taxon>
        <taxon>environmental samples</taxon>
    </lineage>
</organism>
<dbReference type="EMBL" id="FLUO01000001">
    <property type="protein sequence ID" value="SBV90491.1"/>
    <property type="molecule type" value="Genomic_DNA"/>
</dbReference>
<evidence type="ECO:0000313" key="1">
    <source>
        <dbReference type="EMBL" id="SBV90491.1"/>
    </source>
</evidence>
<name>A0A212ITF9_9PROT</name>
<gene>
    <name evidence="1" type="ORF">KL86APRO_10003</name>
</gene>
<reference evidence="1" key="1">
    <citation type="submission" date="2016-04" db="EMBL/GenBank/DDBJ databases">
        <authorList>
            <person name="Evans L.H."/>
            <person name="Alamgir A."/>
            <person name="Owens N."/>
            <person name="Weber N.D."/>
            <person name="Virtaneva K."/>
            <person name="Barbian K."/>
            <person name="Babar A."/>
            <person name="Rosenke K."/>
        </authorList>
    </citation>
    <scope>NUCLEOTIDE SEQUENCE</scope>
    <source>
        <strain evidence="1">86</strain>
    </source>
</reference>
<dbReference type="AlphaFoldDB" id="A0A212ITF9"/>